<dbReference type="AlphaFoldDB" id="A0A484M8L5"/>
<proteinExistence type="predicted"/>
<evidence type="ECO:0000256" key="1">
    <source>
        <dbReference type="SAM" id="Phobius"/>
    </source>
</evidence>
<sequence length="150" mass="16612">MDLLPPYENGIFTKTGLLCRHSAIEPPPTILGILELLLLPPPPGSNLPPEHEFLQLLSDLLAAIRFVSVGFFFFIDRLSTFLNFRQPKNLGLLNQFISSPICGCEDNGGATQRAIRVLSQPRVDATDVEGVVTLREQPENLVFPERTQSS</sequence>
<accession>A0A484M8L5</accession>
<reference evidence="2 3" key="1">
    <citation type="submission" date="2018-04" db="EMBL/GenBank/DDBJ databases">
        <authorList>
            <person name="Vogel A."/>
        </authorList>
    </citation>
    <scope>NUCLEOTIDE SEQUENCE [LARGE SCALE GENOMIC DNA]</scope>
</reference>
<keyword evidence="1" id="KW-0812">Transmembrane</keyword>
<feature type="transmembrane region" description="Helical" evidence="1">
    <location>
        <begin position="53"/>
        <end position="75"/>
    </location>
</feature>
<organism evidence="2 3">
    <name type="scientific">Cuscuta campestris</name>
    <dbReference type="NCBI Taxonomy" id="132261"/>
    <lineage>
        <taxon>Eukaryota</taxon>
        <taxon>Viridiplantae</taxon>
        <taxon>Streptophyta</taxon>
        <taxon>Embryophyta</taxon>
        <taxon>Tracheophyta</taxon>
        <taxon>Spermatophyta</taxon>
        <taxon>Magnoliopsida</taxon>
        <taxon>eudicotyledons</taxon>
        <taxon>Gunneridae</taxon>
        <taxon>Pentapetalae</taxon>
        <taxon>asterids</taxon>
        <taxon>lamiids</taxon>
        <taxon>Solanales</taxon>
        <taxon>Convolvulaceae</taxon>
        <taxon>Cuscuteae</taxon>
        <taxon>Cuscuta</taxon>
        <taxon>Cuscuta subgen. Grammica</taxon>
        <taxon>Cuscuta sect. Cleistogrammica</taxon>
    </lineage>
</organism>
<keyword evidence="1" id="KW-0472">Membrane</keyword>
<keyword evidence="1" id="KW-1133">Transmembrane helix</keyword>
<evidence type="ECO:0000313" key="3">
    <source>
        <dbReference type="Proteomes" id="UP000595140"/>
    </source>
</evidence>
<dbReference type="EMBL" id="OOIL02002851">
    <property type="protein sequence ID" value="VFQ85141.1"/>
    <property type="molecule type" value="Genomic_DNA"/>
</dbReference>
<name>A0A484M8L5_9ASTE</name>
<protein>
    <submittedName>
        <fullName evidence="2">Uncharacterized protein</fullName>
    </submittedName>
</protein>
<dbReference type="Proteomes" id="UP000595140">
    <property type="component" value="Unassembled WGS sequence"/>
</dbReference>
<evidence type="ECO:0000313" key="2">
    <source>
        <dbReference type="EMBL" id="VFQ85141.1"/>
    </source>
</evidence>
<gene>
    <name evidence="2" type="ORF">CCAM_LOCUS26917</name>
</gene>
<keyword evidence="3" id="KW-1185">Reference proteome</keyword>